<feature type="region of interest" description="Disordered" evidence="8">
    <location>
        <begin position="1"/>
        <end position="53"/>
    </location>
</feature>
<dbReference type="AlphaFoldDB" id="A0A2V1GRK2"/>
<feature type="compositionally biased region" description="Polar residues" evidence="8">
    <location>
        <begin position="1"/>
        <end position="13"/>
    </location>
</feature>
<comment type="subcellular location">
    <subcellularLocation>
        <location evidence="1">Cell inner membrane</location>
        <topology evidence="1">Multi-pass membrane protein</topology>
    </subcellularLocation>
</comment>
<evidence type="ECO:0000256" key="1">
    <source>
        <dbReference type="ARBA" id="ARBA00004429"/>
    </source>
</evidence>
<dbReference type="RefSeq" id="WP_116687914.1">
    <property type="nucleotide sequence ID" value="NZ_CAWNYD010000006.1"/>
</dbReference>
<evidence type="ECO:0008006" key="12">
    <source>
        <dbReference type="Google" id="ProtNLM"/>
    </source>
</evidence>
<organism evidence="10 11">
    <name type="scientific">Pelagibaculum spongiae</name>
    <dbReference type="NCBI Taxonomy" id="2080658"/>
    <lineage>
        <taxon>Bacteria</taxon>
        <taxon>Pseudomonadati</taxon>
        <taxon>Pseudomonadota</taxon>
        <taxon>Gammaproteobacteria</taxon>
        <taxon>Oceanospirillales</taxon>
        <taxon>Pelagibaculum</taxon>
    </lineage>
</organism>
<dbReference type="Proteomes" id="UP000244906">
    <property type="component" value="Unassembled WGS sequence"/>
</dbReference>
<dbReference type="InterPro" id="IPR006507">
    <property type="entry name" value="UPF0283"/>
</dbReference>
<evidence type="ECO:0000256" key="5">
    <source>
        <dbReference type="ARBA" id="ARBA00022692"/>
    </source>
</evidence>
<dbReference type="PANTHER" id="PTHR39342">
    <property type="entry name" value="UPF0283 MEMBRANE PROTEIN YCJF"/>
    <property type="match status" value="1"/>
</dbReference>
<evidence type="ECO:0000313" key="10">
    <source>
        <dbReference type="EMBL" id="PVZ67718.1"/>
    </source>
</evidence>
<keyword evidence="4" id="KW-0997">Cell inner membrane</keyword>
<keyword evidence="11" id="KW-1185">Reference proteome</keyword>
<evidence type="ECO:0000256" key="4">
    <source>
        <dbReference type="ARBA" id="ARBA00022519"/>
    </source>
</evidence>
<evidence type="ECO:0000256" key="8">
    <source>
        <dbReference type="SAM" id="MobiDB-lite"/>
    </source>
</evidence>
<reference evidence="10 11" key="1">
    <citation type="submission" date="2018-04" db="EMBL/GenBank/DDBJ databases">
        <title>Thalassorhabdus spongiae gen. nov., sp. nov., isolated from a marine sponge in South-West Iceland.</title>
        <authorList>
            <person name="Knobloch S."/>
            <person name="Daussin A."/>
            <person name="Johannsson R."/>
            <person name="Marteinsson V.T."/>
        </authorList>
    </citation>
    <scope>NUCLEOTIDE SEQUENCE [LARGE SCALE GENOMIC DNA]</scope>
    <source>
        <strain evidence="10 11">Hp12</strain>
    </source>
</reference>
<evidence type="ECO:0000256" key="3">
    <source>
        <dbReference type="ARBA" id="ARBA00022475"/>
    </source>
</evidence>
<feature type="compositionally biased region" description="Basic and acidic residues" evidence="8">
    <location>
        <begin position="33"/>
        <end position="44"/>
    </location>
</feature>
<name>A0A2V1GRK2_9GAMM</name>
<evidence type="ECO:0000256" key="9">
    <source>
        <dbReference type="SAM" id="Phobius"/>
    </source>
</evidence>
<accession>A0A2V1GRK2</accession>
<comment type="caution">
    <text evidence="10">The sequence shown here is derived from an EMBL/GenBank/DDBJ whole genome shotgun (WGS) entry which is preliminary data.</text>
</comment>
<feature type="transmembrane region" description="Helical" evidence="9">
    <location>
        <begin position="114"/>
        <end position="134"/>
    </location>
</feature>
<dbReference type="EMBL" id="QDDL01000006">
    <property type="protein sequence ID" value="PVZ67718.1"/>
    <property type="molecule type" value="Genomic_DNA"/>
</dbReference>
<proteinExistence type="inferred from homology"/>
<dbReference type="PANTHER" id="PTHR39342:SF1">
    <property type="entry name" value="UPF0283 MEMBRANE PROTEIN YCJF"/>
    <property type="match status" value="1"/>
</dbReference>
<dbReference type="InterPro" id="IPR021147">
    <property type="entry name" value="DUF697"/>
</dbReference>
<keyword evidence="7 9" id="KW-0472">Membrane</keyword>
<feature type="transmembrane region" description="Helical" evidence="9">
    <location>
        <begin position="88"/>
        <end position="108"/>
    </location>
</feature>
<sequence>MINNEKNNQNQDRQAYCFKPESEHKKQQTKQPQAKEKLQGRDWQPEIDSTEDQLPQSIESVADIDFNTSNLSSLLTLEKLPIAGLKGFVISLLTIIGVIAGYEVWQIFSAALNTHWSLAAAFSALMMGLTGFSIKAVCSFLSDHDLQIAADLQALALQSQVENETATENSQGRSHAARASLIHRFQSLYAGKPHAELLQKTLDSLPDYADDLETLNHIEQHFLKPLDQQALKLISQHSLTTGTVVALSPWVGLDMLFSLYRNTKMLNQIGQIYGLRPSLANRWRLMKSVINHLALAGASEALLDQLVGEAGIASLASLSASKIMQGLGLGLYTGRIGLAGIKACRPVEFSANQQPKLKMLLKPLLMKLTRR</sequence>
<dbReference type="NCBIfam" id="TIGR01620">
    <property type="entry name" value="hyp_HI0043"/>
    <property type="match status" value="1"/>
</dbReference>
<evidence type="ECO:0000256" key="6">
    <source>
        <dbReference type="ARBA" id="ARBA00022989"/>
    </source>
</evidence>
<evidence type="ECO:0000256" key="7">
    <source>
        <dbReference type="ARBA" id="ARBA00023136"/>
    </source>
</evidence>
<evidence type="ECO:0000256" key="2">
    <source>
        <dbReference type="ARBA" id="ARBA00008255"/>
    </source>
</evidence>
<dbReference type="GO" id="GO:0005886">
    <property type="term" value="C:plasma membrane"/>
    <property type="evidence" value="ECO:0007669"/>
    <property type="project" value="UniProtKB-SubCell"/>
</dbReference>
<dbReference type="Pfam" id="PF05128">
    <property type="entry name" value="DUF697"/>
    <property type="match status" value="1"/>
</dbReference>
<keyword evidence="6 9" id="KW-1133">Transmembrane helix</keyword>
<protein>
    <recommendedName>
        <fullName evidence="12">TIGR01620 family protein</fullName>
    </recommendedName>
</protein>
<evidence type="ECO:0000313" key="11">
    <source>
        <dbReference type="Proteomes" id="UP000244906"/>
    </source>
</evidence>
<gene>
    <name evidence="10" type="ORF">DC094_14890</name>
</gene>
<dbReference type="OrthoDB" id="958025at2"/>
<keyword evidence="3" id="KW-1003">Cell membrane</keyword>
<keyword evidence="5 9" id="KW-0812">Transmembrane</keyword>
<comment type="similarity">
    <text evidence="2">Belongs to the UPF0283 family.</text>
</comment>